<evidence type="ECO:0000313" key="1">
    <source>
        <dbReference type="EMBL" id="EFN80538.1"/>
    </source>
</evidence>
<feature type="non-terminal residue" evidence="1">
    <location>
        <position position="174"/>
    </location>
</feature>
<keyword evidence="2" id="KW-1185">Reference proteome</keyword>
<dbReference type="EMBL" id="GL450751">
    <property type="protein sequence ID" value="EFN80538.1"/>
    <property type="molecule type" value="Genomic_DNA"/>
</dbReference>
<evidence type="ECO:0008006" key="3">
    <source>
        <dbReference type="Google" id="ProtNLM"/>
    </source>
</evidence>
<proteinExistence type="predicted"/>
<dbReference type="InParanoid" id="E2BUU2"/>
<dbReference type="OrthoDB" id="7699088at2759"/>
<dbReference type="InterPro" id="IPR036397">
    <property type="entry name" value="RNaseH_sf"/>
</dbReference>
<dbReference type="PANTHER" id="PTHR47326">
    <property type="entry name" value="TRANSPOSABLE ELEMENT TC3 TRANSPOSASE-LIKE PROTEIN"/>
    <property type="match status" value="1"/>
</dbReference>
<reference evidence="1 2" key="1">
    <citation type="journal article" date="2010" name="Science">
        <title>Genomic comparison of the ants Camponotus floridanus and Harpegnathos saltator.</title>
        <authorList>
            <person name="Bonasio R."/>
            <person name="Zhang G."/>
            <person name="Ye C."/>
            <person name="Mutti N.S."/>
            <person name="Fang X."/>
            <person name="Qin N."/>
            <person name="Donahue G."/>
            <person name="Yang P."/>
            <person name="Li Q."/>
            <person name="Li C."/>
            <person name="Zhang P."/>
            <person name="Huang Z."/>
            <person name="Berger S.L."/>
            <person name="Reinberg D."/>
            <person name="Wang J."/>
            <person name="Liebig J."/>
        </authorList>
    </citation>
    <scope>NUCLEOTIDE SEQUENCE [LARGE SCALE GENOMIC DNA]</scope>
    <source>
        <strain evidence="1 2">R22 G/1</strain>
    </source>
</reference>
<dbReference type="Gene3D" id="3.30.420.10">
    <property type="entry name" value="Ribonuclease H-like superfamily/Ribonuclease H"/>
    <property type="match status" value="1"/>
</dbReference>
<evidence type="ECO:0000313" key="2">
    <source>
        <dbReference type="Proteomes" id="UP000008237"/>
    </source>
</evidence>
<gene>
    <name evidence="1" type="ORF">EAI_08241</name>
</gene>
<feature type="non-terminal residue" evidence="1">
    <location>
        <position position="1"/>
    </location>
</feature>
<dbReference type="Proteomes" id="UP000008237">
    <property type="component" value="Unassembled WGS sequence"/>
</dbReference>
<protein>
    <recommendedName>
        <fullName evidence="3">Transposable element Tc3 transposase</fullName>
    </recommendedName>
</protein>
<sequence>YWFDENPHVVREGGFQYRWSINVWSRIIGNQIGPHFFPQRLTGRIYRQLSENALPVLLANMPLIIRVQLIYQYDGAPAHFCRKVLEVLNAQFLDRWMGRGGRIIWPAWSPDVNVLDFFVWGHTKSLIEHQRTKNEVLEAIVAAFDTITADMAHRATRNIVHRSELCIRERGRHF</sequence>
<dbReference type="STRING" id="610380.E2BUU2"/>
<dbReference type="PANTHER" id="PTHR47326:SF1">
    <property type="entry name" value="HTH PSQ-TYPE DOMAIN-CONTAINING PROTEIN"/>
    <property type="match status" value="1"/>
</dbReference>
<name>E2BUU2_HARSA</name>
<organism evidence="2">
    <name type="scientific">Harpegnathos saltator</name>
    <name type="common">Jerdon's jumping ant</name>
    <dbReference type="NCBI Taxonomy" id="610380"/>
    <lineage>
        <taxon>Eukaryota</taxon>
        <taxon>Metazoa</taxon>
        <taxon>Ecdysozoa</taxon>
        <taxon>Arthropoda</taxon>
        <taxon>Hexapoda</taxon>
        <taxon>Insecta</taxon>
        <taxon>Pterygota</taxon>
        <taxon>Neoptera</taxon>
        <taxon>Endopterygota</taxon>
        <taxon>Hymenoptera</taxon>
        <taxon>Apocrita</taxon>
        <taxon>Aculeata</taxon>
        <taxon>Formicoidea</taxon>
        <taxon>Formicidae</taxon>
        <taxon>Ponerinae</taxon>
        <taxon>Ponerini</taxon>
        <taxon>Harpegnathos</taxon>
    </lineage>
</organism>
<dbReference type="AlphaFoldDB" id="E2BUU2"/>
<accession>E2BUU2</accession>
<dbReference type="GO" id="GO:0003676">
    <property type="term" value="F:nucleic acid binding"/>
    <property type="evidence" value="ECO:0007669"/>
    <property type="project" value="InterPro"/>
</dbReference>